<dbReference type="InterPro" id="IPR036091">
    <property type="entry name" value="Prodiol/glycerol_DeHase__sf_su"/>
</dbReference>
<gene>
    <name evidence="1" type="primary">pduE</name>
    <name evidence="1" type="ORF">EQG49_05495</name>
</gene>
<dbReference type="InterPro" id="IPR003207">
    <property type="entry name" value="Ppandiol/glycerol_DeHydtase_su"/>
</dbReference>
<dbReference type="Proteomes" id="UP000292886">
    <property type="component" value="Chromosome"/>
</dbReference>
<dbReference type="RefSeq" id="WP_133363030.1">
    <property type="nucleotide sequence ID" value="NZ_CP037940.1"/>
</dbReference>
<dbReference type="AlphaFoldDB" id="A0A4P6YTE1"/>
<reference evidence="2" key="1">
    <citation type="submission" date="2019-03" db="EMBL/GenBank/DDBJ databases">
        <title>Weissella sp. 26KH-42 Genome sequencing.</title>
        <authorList>
            <person name="Heo J."/>
            <person name="Kim S.-J."/>
            <person name="Kim J.-S."/>
            <person name="Hong S.-B."/>
            <person name="Kwon S.-W."/>
        </authorList>
    </citation>
    <scope>NUCLEOTIDE SEQUENCE [LARGE SCALE GENOMIC DNA]</scope>
    <source>
        <strain evidence="2">26KH-42</strain>
    </source>
</reference>
<dbReference type="NCBIfam" id="NF011972">
    <property type="entry name" value="PRK15443.1-3"/>
    <property type="match status" value="1"/>
</dbReference>
<evidence type="ECO:0000313" key="2">
    <source>
        <dbReference type="Proteomes" id="UP000292886"/>
    </source>
</evidence>
<dbReference type="EMBL" id="CP037940">
    <property type="protein sequence ID" value="QBO35951.1"/>
    <property type="molecule type" value="Genomic_DNA"/>
</dbReference>
<accession>A0A4P6YTE1</accession>
<dbReference type="Pfam" id="PF02287">
    <property type="entry name" value="Dehydratase_SU"/>
    <property type="match status" value="1"/>
</dbReference>
<dbReference type="KEGG" id="wei:EQG49_05495"/>
<dbReference type="SUPFAM" id="SSF47148">
    <property type="entry name" value="Diol dehydratase, gamma subunit"/>
    <property type="match status" value="1"/>
</dbReference>
<organism evidence="1 2">
    <name type="scientific">Periweissella cryptocerci</name>
    <dbReference type="NCBI Taxonomy" id="2506420"/>
    <lineage>
        <taxon>Bacteria</taxon>
        <taxon>Bacillati</taxon>
        <taxon>Bacillota</taxon>
        <taxon>Bacilli</taxon>
        <taxon>Lactobacillales</taxon>
        <taxon>Lactobacillaceae</taxon>
        <taxon>Periweissella</taxon>
    </lineage>
</organism>
<dbReference type="Gene3D" id="1.10.1510.20">
    <property type="entry name" value="Propanediol/glycerol dehydratase, small subunit"/>
    <property type="match status" value="1"/>
</dbReference>
<dbReference type="OrthoDB" id="3732589at2"/>
<protein>
    <submittedName>
        <fullName evidence="1">Diol dehydratase small subunit</fullName>
    </submittedName>
</protein>
<name>A0A4P6YTE1_9LACO</name>
<proteinExistence type="predicted"/>
<evidence type="ECO:0000313" key="1">
    <source>
        <dbReference type="EMBL" id="QBO35951.1"/>
    </source>
</evidence>
<keyword evidence="2" id="KW-1185">Reference proteome</keyword>
<sequence length="141" mass="15979">MTVNELGREDYPLFSKHPELIKSPTGKSLDEINLENVLNDKIKPEDLRITKETLKNQGEIAKNAGRPAIQSNLERAAELTVIPDERLLAMYGSLRPYRSTLQELLDMADELENQYGATITADFVREGAAFYKERKKLKGDN</sequence>
<dbReference type="PIRSF" id="PIRSF018505">
    <property type="entry name" value="Prpndl_dhdrts_sm"/>
    <property type="match status" value="1"/>
</dbReference>